<feature type="domain" description="CUB" evidence="20">
    <location>
        <begin position="804"/>
        <end position="920"/>
    </location>
</feature>
<keyword evidence="12" id="KW-0675">Receptor</keyword>
<dbReference type="PROSITE" id="PS00010">
    <property type="entry name" value="ASX_HYDROXYL"/>
    <property type="match status" value="1"/>
</dbReference>
<dbReference type="SMART" id="SM00181">
    <property type="entry name" value="EGF"/>
    <property type="match status" value="1"/>
</dbReference>
<keyword evidence="19" id="KW-0732">Signal</keyword>
<dbReference type="CDD" id="cd00108">
    <property type="entry name" value="KR"/>
    <property type="match status" value="1"/>
</dbReference>
<feature type="transmembrane region" description="Helical" evidence="18">
    <location>
        <begin position="2013"/>
        <end position="2034"/>
    </location>
</feature>
<dbReference type="SMART" id="SM01381">
    <property type="entry name" value="7TM_GPCR_Srsx"/>
    <property type="match status" value="1"/>
</dbReference>
<evidence type="ECO:0000256" key="17">
    <source>
        <dbReference type="PROSITE-ProRule" id="PRU00124"/>
    </source>
</evidence>
<comment type="caution">
    <text evidence="15">Lacks conserved residue(s) required for the propagation of feature annotation.</text>
</comment>
<dbReference type="Pfam" id="PF00431">
    <property type="entry name" value="CUB"/>
    <property type="match status" value="6"/>
</dbReference>
<dbReference type="PROSITE" id="PS50026">
    <property type="entry name" value="EGF_3"/>
    <property type="match status" value="1"/>
</dbReference>
<dbReference type="Pfam" id="PF00057">
    <property type="entry name" value="Ldl_recept_a"/>
    <property type="match status" value="4"/>
</dbReference>
<dbReference type="InterPro" id="IPR001002">
    <property type="entry name" value="Chitin-bd_1"/>
</dbReference>
<dbReference type="SMART" id="SM00042">
    <property type="entry name" value="CUB"/>
    <property type="match status" value="7"/>
</dbReference>
<evidence type="ECO:0000256" key="19">
    <source>
        <dbReference type="SAM" id="SignalP"/>
    </source>
</evidence>
<dbReference type="PROSITE" id="PS00022">
    <property type="entry name" value="EGF_1"/>
    <property type="match status" value="1"/>
</dbReference>
<dbReference type="InterPro" id="IPR018378">
    <property type="entry name" value="C-type_lectin_CS"/>
</dbReference>
<feature type="disulfide bond" evidence="17">
    <location>
        <begin position="1487"/>
        <end position="1502"/>
    </location>
</feature>
<dbReference type="InterPro" id="IPR000001">
    <property type="entry name" value="Kringle"/>
</dbReference>
<dbReference type="InterPro" id="IPR001881">
    <property type="entry name" value="EGF-like_Ca-bd_dom"/>
</dbReference>
<dbReference type="Gene3D" id="2.10.25.10">
    <property type="entry name" value="Laminin"/>
    <property type="match status" value="1"/>
</dbReference>
<feature type="domain" description="CUB" evidence="20">
    <location>
        <begin position="1006"/>
        <end position="1119"/>
    </location>
</feature>
<feature type="disulfide bond" evidence="17">
    <location>
        <begin position="1564"/>
        <end position="1579"/>
    </location>
</feature>
<dbReference type="Gene3D" id="3.10.100.10">
    <property type="entry name" value="Mannose-Binding Protein A, subunit A"/>
    <property type="match status" value="2"/>
</dbReference>
<feature type="transmembrane region" description="Helical" evidence="18">
    <location>
        <begin position="2111"/>
        <end position="2131"/>
    </location>
</feature>
<evidence type="ECO:0000259" key="23">
    <source>
        <dbReference type="PROSITE" id="PS50070"/>
    </source>
</evidence>
<dbReference type="SUPFAM" id="SSF56436">
    <property type="entry name" value="C-type lectin-like"/>
    <property type="match status" value="3"/>
</dbReference>
<dbReference type="Gene3D" id="3.80.10.10">
    <property type="entry name" value="Ribonuclease Inhibitor"/>
    <property type="match status" value="1"/>
</dbReference>
<feature type="disulfide bond" evidence="17">
    <location>
        <begin position="1552"/>
        <end position="1570"/>
    </location>
</feature>
<dbReference type="Proteomes" id="UP000694865">
    <property type="component" value="Unplaced"/>
</dbReference>
<dbReference type="PROSITE" id="PS50963">
    <property type="entry name" value="LINK_2"/>
    <property type="match status" value="1"/>
</dbReference>
<evidence type="ECO:0000256" key="8">
    <source>
        <dbReference type="ARBA" id="ARBA00022989"/>
    </source>
</evidence>
<dbReference type="Pfam" id="PF00193">
    <property type="entry name" value="Xlink"/>
    <property type="match status" value="1"/>
</dbReference>
<dbReference type="CDD" id="cd00112">
    <property type="entry name" value="LDLa"/>
    <property type="match status" value="6"/>
</dbReference>
<keyword evidence="8 18" id="KW-1133">Transmembrane helix</keyword>
<dbReference type="InterPro" id="IPR038178">
    <property type="entry name" value="Kringle_sf"/>
</dbReference>
<sequence>MDFIDSALWASVVTLLLFVYAGFATGDDTSMISAIECYTEPDGMDYRGHVSQTQNKLTCQKWTHKSPHSHYHTPENFPHTGLGDHNYCRNPDYGEDVVSVYHGPWCYTEDINTRWDYCDVGERQQHCVRDVCVQVDPCLNGGTCVDEGEDFRCNCSPGFLGRFCNFPNVFQAQLSGTMEDFGDAQQLCDSMDADIANYIQLDRSWSDGLDTCECGWLVDSSARVAVHTLSDRCSFDFEGIHVCGTYPSAQVMLVYCFPRLNEGVKWRGDWRCGTALASGAAEAICDPDGQSPCCSSVGWCGYTSAHCDCDECFDSSTVVEQIQEKRGWISHPNLGSYPRNMNRHWIVTVRKGMRIAVMFKKFHLQRSCISVKDTCFMDYVDIHDGAVTNHTRIFHYCGDQLPPKEYIFSSQNEISIIFHSDAEITGRGFSLYYEEYGLSACQRSIGYNALPNSMTTNIPLSNEVTFIDKNLQMSCSGRVVAWYFENDQTSTSAVRLGIYRHQDGDTYVLIGQNVISFPYLTVGEHLVNVSENEQISFEKGDYIGEDCVKDFCQSDESNLELDRNVAIHVDCMSSFASINHPGQYYPNDYYSWDIRVPEGDVVGISFVEFELENRTPTGQCLDYVRLKEGANGTTTIIGDDICGNDNIPAATSFGNALTVEFSTNGMNNYHGFVAEIMSCGCECDMYGSSGNIQSSVTNSNRRVDKSGMVTCTWNITVPNDHGIELNIAQSQLRNSSNDGGNCENSLEILNQHSKMIAKICSPDELISKSLISISTSQTIINMQMKDDVTKLIATFQAVPKTQNCNMILTNESGEIQSPNYPGHYPHNVRCSWSIDAGIGHAIVVRFIELALETADHSECSDQLLLYEGYIVSTHPIVEPLCSFSENSTRDVVLSEQWLSLVFTSDSTIAGTGFFLEYQRIARMTDDMEEGEWKWVNKYPVDDWLMGTERYWEPGESEDLDPGPQVPTGAEEDCGALVSSNGVLASLYCEKLLGYICEFLNSDYGTCEANITVLSALIGMLQSMNYPLQFSKYMSCYWLIDVPVGLAIRLWFIYLNFGTYISECVSSLTTYDDGKYLINTYCGSVNNAYVRSTSHRLLLEFNSGDVVEDGAGILAVYNSTGQFASMNFHMDELFYRPYSRCQWTIIVSDDKFVQLEFPVFDLPSTNLSACRDYVEVDISDIGDIMNFVRYCGVDAPRVSSLSNRMRVTFSTFEYSQGGGFQAYYEEADCPGFGMGVRECSRYLHLNESCGYVQSSNYPNPYPDNSYCDWNIVAPEGKLVLLEFLHLDIDGGSNCCDNYVKIYDANMADPNHLVDTLCNSKVYTTFISKFNSLYVEFVGAHADNGIGFFARFEAYSVVPIVNLSKPTDQGLYKTTDVRYQWTDGSPMSYTDWAEEEGTDGTYIFQPDGGMFERCTMINLANLHSTNHWHDIPCALDTIAQYICKQPAVYTGERIIEIIVDPVWNHLGTQTCDTFHKCDDDSCLHYAFVCDGAVDCPDGSDERICDSGCSKDSYHCSNGGCVSMSFYCDFIDQCGDNSDEQHCVYRNCTEDQYTCSNGQCISKEKRCNVVKDCLDGSDETLCESCDGFQCYDGQCIPDHAKCDFTYDCQGNRKEDEYGCDLGVIGGCDNDEFQCNNYQCTNQRNICLYDFDEYGYPVGCRDVSRLKSCDTFKCTRGMFKCPDSYCISVHRVCDDVYDCPDGIDEHGCDNYTCVNGIRCHGVRNCIEQHHLCDGVRQCPGGDDEMLCNITCPDICSCNGLYVDCADSNITTLPITLDHDTRKLNLAKNNLDMLEDSSFIGMTALTTLILTDNPLTYIQPGSFKGLDLLPSLDLSGMNIERIDRQMFLGLPSLSSLYTDKYRYCCMAQKDRNAPLELCTPPASEFSSCDDLMANEILRISIWVLGFMAFVGNLFVIMWRLKSRDIKQVHAFLIWNLSLSDFCMGVYMLIIAAVDMYYRGDYIIYDEIWRHSRLCKLAGFLATLSSEVSVFTLTFITFDRFMSIVFPFRFRRISFQKAAVVMATAWLVVVILSCLPLTGIEYFGDEYYARSGVCLGLHLTNDHRPGWEYSVVLFLGINLISFIMIFVGYVVMYIVVKKTATAAGQGNEQEMAVAKRMTLIVMTDFFCWMPIIIMGLLALSDIVTIPGQVYAWTAVFILPLNSALNPFLYTVSSIKARKEKKCKSGVSRSANKRVISSNAALGPMSTLPSANIWPSKAMSCLPLKCYRSHKSASNLTVRDIYNIAVDVIAGVSFLHDQGIIHTHIDEEHVVVGMRAQDKFLHAYLVDLSDSKEARNKSKITFGNDIKNYGEFIAFLLRPIHIDLNELSQSPIEN</sequence>
<dbReference type="InterPro" id="IPR001304">
    <property type="entry name" value="C-type_lectin-like"/>
</dbReference>
<dbReference type="PANTHER" id="PTHR24372">
    <property type="entry name" value="GLYCOPROTEIN HORMONE RECEPTOR"/>
    <property type="match status" value="1"/>
</dbReference>
<evidence type="ECO:0000313" key="26">
    <source>
        <dbReference type="Proteomes" id="UP000694865"/>
    </source>
</evidence>
<comment type="subcellular location">
    <subcellularLocation>
        <location evidence="1">Cell membrane</location>
        <topology evidence="1">Multi-pass membrane protein</topology>
    </subcellularLocation>
</comment>
<evidence type="ECO:0000256" key="12">
    <source>
        <dbReference type="ARBA" id="ARBA00023170"/>
    </source>
</evidence>
<evidence type="ECO:0000256" key="10">
    <source>
        <dbReference type="ARBA" id="ARBA00023136"/>
    </source>
</evidence>
<keyword evidence="13" id="KW-0325">Glycoprotein</keyword>
<gene>
    <name evidence="27" type="primary">LOC102804127</name>
</gene>
<feature type="transmembrane region" description="Helical" evidence="18">
    <location>
        <begin position="1894"/>
        <end position="1915"/>
    </location>
</feature>
<feature type="chain" id="PRO_5046452702" evidence="19">
    <location>
        <begin position="27"/>
        <end position="2327"/>
    </location>
</feature>
<feature type="disulfide bond" evidence="17">
    <location>
        <begin position="1677"/>
        <end position="1695"/>
    </location>
</feature>
<dbReference type="InterPro" id="IPR016187">
    <property type="entry name" value="CTDL_fold"/>
</dbReference>
<dbReference type="SMART" id="SM00445">
    <property type="entry name" value="LINK"/>
    <property type="match status" value="1"/>
</dbReference>
<dbReference type="CDD" id="cd15137">
    <property type="entry name" value="7tmA_Relaxin_R"/>
    <property type="match status" value="1"/>
</dbReference>
<evidence type="ECO:0000256" key="7">
    <source>
        <dbReference type="ARBA" id="ARBA00022974"/>
    </source>
</evidence>
<accession>A0ABM0MAL5</accession>
<dbReference type="CDD" id="cd00054">
    <property type="entry name" value="EGF_CA"/>
    <property type="match status" value="1"/>
</dbReference>
<dbReference type="InterPro" id="IPR000538">
    <property type="entry name" value="Link_dom"/>
</dbReference>
<feature type="disulfide bond" evidence="17">
    <location>
        <begin position="1728"/>
        <end position="1743"/>
    </location>
</feature>
<feature type="domain" description="EGF-like" evidence="21">
    <location>
        <begin position="128"/>
        <end position="165"/>
    </location>
</feature>
<dbReference type="SMART" id="SM00270">
    <property type="entry name" value="ChtBD1"/>
    <property type="match status" value="1"/>
</dbReference>
<dbReference type="SUPFAM" id="SSF81321">
    <property type="entry name" value="Family A G protein-coupled receptor-like"/>
    <property type="match status" value="1"/>
</dbReference>
<keyword evidence="11 15" id="KW-1015">Disulfide bond</keyword>
<dbReference type="SUPFAM" id="SSF52058">
    <property type="entry name" value="L domain-like"/>
    <property type="match status" value="1"/>
</dbReference>
<evidence type="ECO:0000256" key="6">
    <source>
        <dbReference type="ARBA" id="ARBA00022737"/>
    </source>
</evidence>
<organism evidence="26 27">
    <name type="scientific">Saccoglossus kowalevskii</name>
    <name type="common">Acorn worm</name>
    <dbReference type="NCBI Taxonomy" id="10224"/>
    <lineage>
        <taxon>Eukaryota</taxon>
        <taxon>Metazoa</taxon>
        <taxon>Hemichordata</taxon>
        <taxon>Enteropneusta</taxon>
        <taxon>Harrimaniidae</taxon>
        <taxon>Saccoglossus</taxon>
    </lineage>
</organism>
<dbReference type="InterPro" id="IPR000152">
    <property type="entry name" value="EGF-type_Asp/Asn_hydroxyl_site"/>
</dbReference>
<dbReference type="Pfam" id="PF13855">
    <property type="entry name" value="LRR_8"/>
    <property type="match status" value="1"/>
</dbReference>
<keyword evidence="7" id="KW-0654">Proteoglycan</keyword>
<feature type="domain" description="CUB" evidence="20">
    <location>
        <begin position="681"/>
        <end position="802"/>
    </location>
</feature>
<dbReference type="InterPro" id="IPR000276">
    <property type="entry name" value="GPCR_Rhodpsn"/>
</dbReference>
<dbReference type="PANTHER" id="PTHR24372:SF77">
    <property type="entry name" value="G-PROTEIN COUPLED RECEPTORS FAMILY 1 PROFILE DOMAIN-CONTAINING PROTEIN"/>
    <property type="match status" value="1"/>
</dbReference>
<dbReference type="CDD" id="cd00041">
    <property type="entry name" value="CUB"/>
    <property type="match status" value="6"/>
</dbReference>
<feature type="disulfide bond" evidence="17">
    <location>
        <begin position="1525"/>
        <end position="1540"/>
    </location>
</feature>
<evidence type="ECO:0000256" key="2">
    <source>
        <dbReference type="ARBA" id="ARBA00022475"/>
    </source>
</evidence>
<feature type="domain" description="CUB" evidence="20">
    <location>
        <begin position="1238"/>
        <end position="1353"/>
    </location>
</feature>
<evidence type="ECO:0000256" key="4">
    <source>
        <dbReference type="ARBA" id="ARBA00022614"/>
    </source>
</evidence>
<keyword evidence="14" id="KW-0807">Transducer</keyword>
<dbReference type="SUPFAM" id="SSF57440">
    <property type="entry name" value="Kringle-like"/>
    <property type="match status" value="1"/>
</dbReference>
<evidence type="ECO:0000256" key="5">
    <source>
        <dbReference type="ARBA" id="ARBA00022692"/>
    </source>
</evidence>
<dbReference type="InterPro" id="IPR000859">
    <property type="entry name" value="CUB_dom"/>
</dbReference>
<dbReference type="InterPro" id="IPR002172">
    <property type="entry name" value="LDrepeatLR_classA_rpt"/>
</dbReference>
<feature type="disulfide bond" evidence="17">
    <location>
        <begin position="1587"/>
        <end position="1605"/>
    </location>
</feature>
<dbReference type="Gene3D" id="1.20.1070.10">
    <property type="entry name" value="Rhodopsin 7-helix transmembrane proteins"/>
    <property type="match status" value="1"/>
</dbReference>
<feature type="transmembrane region" description="Helical" evidence="18">
    <location>
        <begin position="1927"/>
        <end position="1952"/>
    </location>
</feature>
<dbReference type="PRINTS" id="PR00261">
    <property type="entry name" value="LDLRECEPTOR"/>
</dbReference>
<dbReference type="PROSITE" id="PS01180">
    <property type="entry name" value="CUB"/>
    <property type="match status" value="7"/>
</dbReference>
<evidence type="ECO:0000259" key="22">
    <source>
        <dbReference type="PROSITE" id="PS50041"/>
    </source>
</evidence>
<dbReference type="InterPro" id="IPR036055">
    <property type="entry name" value="LDL_receptor-like_sf"/>
</dbReference>
<evidence type="ECO:0000259" key="25">
    <source>
        <dbReference type="PROSITE" id="PS50963"/>
    </source>
</evidence>
<feature type="transmembrane region" description="Helical" evidence="18">
    <location>
        <begin position="2065"/>
        <end position="2090"/>
    </location>
</feature>
<dbReference type="InterPro" id="IPR000742">
    <property type="entry name" value="EGF"/>
</dbReference>
<dbReference type="InterPro" id="IPR016186">
    <property type="entry name" value="C-type_lectin-like/link_sf"/>
</dbReference>
<feature type="disulfide bond" evidence="17">
    <location>
        <begin position="1506"/>
        <end position="1518"/>
    </location>
</feature>
<dbReference type="SUPFAM" id="SSF56112">
    <property type="entry name" value="Protein kinase-like (PK-like)"/>
    <property type="match status" value="1"/>
</dbReference>
<feature type="domain" description="CUB" evidence="20">
    <location>
        <begin position="552"/>
        <end position="679"/>
    </location>
</feature>
<evidence type="ECO:0000259" key="24">
    <source>
        <dbReference type="PROSITE" id="PS50262"/>
    </source>
</evidence>
<evidence type="ECO:0000256" key="16">
    <source>
        <dbReference type="PROSITE-ProRule" id="PRU00121"/>
    </source>
</evidence>
<dbReference type="SUPFAM" id="SSF49854">
    <property type="entry name" value="Spermadhesin, CUB domain"/>
    <property type="match status" value="7"/>
</dbReference>
<dbReference type="PROSITE" id="PS50068">
    <property type="entry name" value="LDLRA_2"/>
    <property type="match status" value="6"/>
</dbReference>
<dbReference type="SMART" id="SM00179">
    <property type="entry name" value="EGF_CA"/>
    <property type="match status" value="1"/>
</dbReference>
<dbReference type="Gene3D" id="2.40.20.10">
    <property type="entry name" value="Plasminogen Kringle 4"/>
    <property type="match status" value="1"/>
</dbReference>
<dbReference type="InterPro" id="IPR017452">
    <property type="entry name" value="GPCR_Rhodpsn_7TM"/>
</dbReference>
<dbReference type="SUPFAM" id="SSF57196">
    <property type="entry name" value="EGF/Laminin"/>
    <property type="match status" value="1"/>
</dbReference>
<feature type="disulfide bond" evidence="17">
    <location>
        <begin position="1475"/>
        <end position="1493"/>
    </location>
</feature>
<evidence type="ECO:0000256" key="11">
    <source>
        <dbReference type="ARBA" id="ARBA00023157"/>
    </source>
</evidence>
<dbReference type="Pfam" id="PF00051">
    <property type="entry name" value="Kringle"/>
    <property type="match status" value="1"/>
</dbReference>
<feature type="disulfide bond" evidence="15">
    <location>
        <begin position="155"/>
        <end position="164"/>
    </location>
</feature>
<feature type="disulfide bond" evidence="17">
    <location>
        <begin position="1545"/>
        <end position="1557"/>
    </location>
</feature>
<evidence type="ECO:0000256" key="14">
    <source>
        <dbReference type="ARBA" id="ARBA00023224"/>
    </source>
</evidence>
<evidence type="ECO:0000256" key="3">
    <source>
        <dbReference type="ARBA" id="ARBA00022572"/>
    </source>
</evidence>
<keyword evidence="26" id="KW-1185">Reference proteome</keyword>
<feature type="transmembrane region" description="Helical" evidence="18">
    <location>
        <begin position="1972"/>
        <end position="1992"/>
    </location>
</feature>
<dbReference type="Pfam" id="PF00001">
    <property type="entry name" value="7tm_1"/>
    <property type="match status" value="1"/>
</dbReference>
<feature type="domain" description="CUB" evidence="20">
    <location>
        <begin position="309"/>
        <end position="436"/>
    </location>
</feature>
<feature type="domain" description="Kringle" evidence="23">
    <location>
        <begin position="42"/>
        <end position="127"/>
    </location>
</feature>
<dbReference type="InterPro" id="IPR032675">
    <property type="entry name" value="LRR_dom_sf"/>
</dbReference>
<evidence type="ECO:0000313" key="27">
    <source>
        <dbReference type="RefSeq" id="XP_006817056.1"/>
    </source>
</evidence>
<dbReference type="PROSITE" id="PS01186">
    <property type="entry name" value="EGF_2"/>
    <property type="match status" value="1"/>
</dbReference>
<dbReference type="PROSITE" id="PS50262">
    <property type="entry name" value="G_PROTEIN_RECEP_F1_2"/>
    <property type="match status" value="1"/>
</dbReference>
<keyword evidence="10 18" id="KW-0472">Membrane</keyword>
<dbReference type="GeneID" id="102804127"/>
<feature type="disulfide bond" evidence="17">
    <location>
        <begin position="1689"/>
        <end position="1704"/>
    </location>
</feature>
<dbReference type="InterPro" id="IPR001611">
    <property type="entry name" value="Leu-rich_rpt"/>
</dbReference>
<dbReference type="PROSITE" id="PS50041">
    <property type="entry name" value="C_TYPE_LECTIN_2"/>
    <property type="match status" value="1"/>
</dbReference>
<dbReference type="Gene3D" id="4.10.400.10">
    <property type="entry name" value="Low-density Lipoprotein Receptor"/>
    <property type="match status" value="4"/>
</dbReference>
<evidence type="ECO:0000259" key="21">
    <source>
        <dbReference type="PROSITE" id="PS50026"/>
    </source>
</evidence>
<dbReference type="Pfam" id="PF00008">
    <property type="entry name" value="EGF"/>
    <property type="match status" value="1"/>
</dbReference>
<keyword evidence="3 16" id="KW-0420">Kringle</keyword>
<feature type="disulfide bond" evidence="17">
    <location>
        <begin position="1513"/>
        <end position="1531"/>
    </location>
</feature>
<dbReference type="Gene3D" id="2.60.120.290">
    <property type="entry name" value="Spermadhesin, CUB domain"/>
    <property type="match status" value="7"/>
</dbReference>
<dbReference type="InterPro" id="IPR035914">
    <property type="entry name" value="Sperma_CUB_dom_sf"/>
</dbReference>
<keyword evidence="4" id="KW-0433">Leucine-rich repeat</keyword>
<dbReference type="Gene3D" id="1.10.510.10">
    <property type="entry name" value="Transferase(Phosphotransferase) domain 1"/>
    <property type="match status" value="1"/>
</dbReference>
<dbReference type="SMART" id="SM00192">
    <property type="entry name" value="LDLa"/>
    <property type="match status" value="6"/>
</dbReference>
<feature type="domain" description="CUB" evidence="20">
    <location>
        <begin position="1117"/>
        <end position="1226"/>
    </location>
</feature>
<evidence type="ECO:0000259" key="20">
    <source>
        <dbReference type="PROSITE" id="PS01180"/>
    </source>
</evidence>
<feature type="transmembrane region" description="Helical" evidence="18">
    <location>
        <begin position="2143"/>
        <end position="2165"/>
    </location>
</feature>
<proteinExistence type="predicted"/>
<keyword evidence="6" id="KW-0677">Repeat</keyword>
<feature type="signal peptide" evidence="19">
    <location>
        <begin position="1"/>
        <end position="26"/>
    </location>
</feature>
<dbReference type="PROSITE" id="PS50070">
    <property type="entry name" value="KRINGLE_2"/>
    <property type="match status" value="1"/>
</dbReference>
<reference evidence="27" key="1">
    <citation type="submission" date="2025-08" db="UniProtKB">
        <authorList>
            <consortium name="RefSeq"/>
        </authorList>
    </citation>
    <scope>IDENTIFICATION</scope>
    <source>
        <tissue evidence="27">Testes</tissue>
    </source>
</reference>
<keyword evidence="9" id="KW-0297">G-protein coupled receptor</keyword>
<keyword evidence="2" id="KW-1003">Cell membrane</keyword>
<feature type="disulfide bond" evidence="17">
    <location>
        <begin position="1709"/>
        <end position="1721"/>
    </location>
</feature>
<feature type="domain" description="C-type lectin" evidence="22">
    <location>
        <begin position="1368"/>
        <end position="1431"/>
    </location>
</feature>
<feature type="domain" description="G-protein coupled receptors family 1 profile" evidence="24">
    <location>
        <begin position="1906"/>
        <end position="2163"/>
    </location>
</feature>
<feature type="disulfide bond" evidence="17">
    <location>
        <begin position="1670"/>
        <end position="1682"/>
    </location>
</feature>
<keyword evidence="5 18" id="KW-0812">Transmembrane</keyword>
<dbReference type="InterPro" id="IPR011009">
    <property type="entry name" value="Kinase-like_dom_sf"/>
</dbReference>
<evidence type="ECO:0000256" key="13">
    <source>
        <dbReference type="ARBA" id="ARBA00023180"/>
    </source>
</evidence>
<keyword evidence="15" id="KW-0245">EGF-like domain</keyword>
<dbReference type="PROSITE" id="PS00237">
    <property type="entry name" value="G_PROTEIN_RECEP_F1_1"/>
    <property type="match status" value="1"/>
</dbReference>
<evidence type="ECO:0000256" key="15">
    <source>
        <dbReference type="PROSITE-ProRule" id="PRU00076"/>
    </source>
</evidence>
<dbReference type="SMART" id="SM00130">
    <property type="entry name" value="KR"/>
    <property type="match status" value="1"/>
</dbReference>
<dbReference type="SUPFAM" id="SSF57424">
    <property type="entry name" value="LDL receptor-like module"/>
    <property type="match status" value="4"/>
</dbReference>
<evidence type="ECO:0000256" key="9">
    <source>
        <dbReference type="ARBA" id="ARBA00023040"/>
    </source>
</evidence>
<dbReference type="InterPro" id="IPR013806">
    <property type="entry name" value="Kringle-like"/>
</dbReference>
<evidence type="ECO:0000256" key="1">
    <source>
        <dbReference type="ARBA" id="ARBA00004651"/>
    </source>
</evidence>
<dbReference type="PROSITE" id="PS00615">
    <property type="entry name" value="C_TYPE_LECTIN_1"/>
    <property type="match status" value="1"/>
</dbReference>
<name>A0ABM0MAL5_SACKO</name>
<evidence type="ECO:0000256" key="18">
    <source>
        <dbReference type="SAM" id="Phobius"/>
    </source>
</evidence>
<feature type="domain" description="Link" evidence="25">
    <location>
        <begin position="168"/>
        <end position="258"/>
    </location>
</feature>
<protein>
    <submittedName>
        <fullName evidence="27">Uncharacterized protein LOC102804127</fullName>
    </submittedName>
</protein>
<dbReference type="RefSeq" id="XP_006817056.1">
    <property type="nucleotide sequence ID" value="XM_006816993.1"/>
</dbReference>